<reference evidence="1 2" key="1">
    <citation type="submission" date="2020-01" db="EMBL/GenBank/DDBJ databases">
        <authorList>
            <person name="Rodrigo-Torres L."/>
            <person name="Arahal R. D."/>
            <person name="Lucena T."/>
        </authorList>
    </citation>
    <scope>NUCLEOTIDE SEQUENCE [LARGE SCALE GENOMIC DNA]</scope>
    <source>
        <strain evidence="1 2">CECT 9393</strain>
    </source>
</reference>
<evidence type="ECO:0000313" key="2">
    <source>
        <dbReference type="Proteomes" id="UP000445309"/>
    </source>
</evidence>
<gene>
    <name evidence="1" type="ORF">CHRY9393_01837</name>
</gene>
<evidence type="ECO:0008006" key="3">
    <source>
        <dbReference type="Google" id="ProtNLM"/>
    </source>
</evidence>
<dbReference type="PANTHER" id="PTHR36849:SF1">
    <property type="entry name" value="CYTOPLASMIC PROTEIN"/>
    <property type="match status" value="1"/>
</dbReference>
<accession>A0A6N4XNT4</accession>
<dbReference type="Proteomes" id="UP000445309">
    <property type="component" value="Unassembled WGS sequence"/>
</dbReference>
<proteinExistence type="predicted"/>
<dbReference type="RefSeq" id="WP_394351096.1">
    <property type="nucleotide sequence ID" value="NZ_CACVBY010000037.1"/>
</dbReference>
<organism evidence="1 2">
    <name type="scientific">Chryseobacterium fistulae</name>
    <dbReference type="NCBI Taxonomy" id="2675058"/>
    <lineage>
        <taxon>Bacteria</taxon>
        <taxon>Pseudomonadati</taxon>
        <taxon>Bacteroidota</taxon>
        <taxon>Flavobacteriia</taxon>
        <taxon>Flavobacteriales</taxon>
        <taxon>Weeksellaceae</taxon>
        <taxon>Chryseobacterium group</taxon>
        <taxon>Chryseobacterium</taxon>
    </lineage>
</organism>
<dbReference type="AlphaFoldDB" id="A0A6N4XNT4"/>
<dbReference type="EMBL" id="CACVBY010000037">
    <property type="protein sequence ID" value="CAA7387854.1"/>
    <property type="molecule type" value="Genomic_DNA"/>
</dbReference>
<dbReference type="InterPro" id="IPR052552">
    <property type="entry name" value="YeaO-like"/>
</dbReference>
<protein>
    <recommendedName>
        <fullName evidence="3">DUF488 domain-containing protein</fullName>
    </recommendedName>
</protein>
<sequence length="122" mass="14665">MKIKLKRIYETFSPTDGYRVLVDRLWPRGISKENAHIEEWNKELAPSNELRKWFHHDPKLWKVFSEKYETELKEKGSGKEFLDRNKKQNLITLVYAAKDELHCHPLILKKYLENLILNDKIS</sequence>
<dbReference type="PANTHER" id="PTHR36849">
    <property type="entry name" value="CYTOPLASMIC PROTEIN-RELATED"/>
    <property type="match status" value="1"/>
</dbReference>
<name>A0A6N4XNT4_9FLAO</name>
<evidence type="ECO:0000313" key="1">
    <source>
        <dbReference type="EMBL" id="CAA7387854.1"/>
    </source>
</evidence>
<keyword evidence="2" id="KW-1185">Reference proteome</keyword>
<dbReference type="Pfam" id="PF22752">
    <property type="entry name" value="DUF488-N3i"/>
    <property type="match status" value="1"/>
</dbReference>